<dbReference type="RefSeq" id="WP_094014491.1">
    <property type="nucleotide sequence ID" value="NZ_NMQW01000013.1"/>
</dbReference>
<sequence length="100" mass="11283">MKYTIVQSVKIVDMSDEIMSEVLFDHGAHELPTLAVGSSVITYQLGLQQFDVVYDKREGKQQRIRIVDIETDLMVSPPVTRVFLEPVTLIIGQHDVGQIL</sequence>
<dbReference type="AlphaFoldDB" id="A0A229UT27"/>
<comment type="caution">
    <text evidence="1">The sequence shown here is derived from an EMBL/GenBank/DDBJ whole genome shotgun (WGS) entry which is preliminary data.</text>
</comment>
<evidence type="ECO:0000313" key="1">
    <source>
        <dbReference type="EMBL" id="OXM86544.1"/>
    </source>
</evidence>
<evidence type="ECO:0000313" key="2">
    <source>
        <dbReference type="Proteomes" id="UP000215509"/>
    </source>
</evidence>
<proteinExistence type="predicted"/>
<reference evidence="1 2" key="1">
    <citation type="submission" date="2017-07" db="EMBL/GenBank/DDBJ databases">
        <title>Genome sequencing and assembly of Paenibacillus rigui.</title>
        <authorList>
            <person name="Mayilraj S."/>
        </authorList>
    </citation>
    <scope>NUCLEOTIDE SEQUENCE [LARGE SCALE GENOMIC DNA]</scope>
    <source>
        <strain evidence="1 2">JCM 16352</strain>
    </source>
</reference>
<dbReference type="OrthoDB" id="2469045at2"/>
<accession>A0A229UT27</accession>
<gene>
    <name evidence="1" type="ORF">CF651_08785</name>
</gene>
<organism evidence="1 2">
    <name type="scientific">Paenibacillus rigui</name>
    <dbReference type="NCBI Taxonomy" id="554312"/>
    <lineage>
        <taxon>Bacteria</taxon>
        <taxon>Bacillati</taxon>
        <taxon>Bacillota</taxon>
        <taxon>Bacilli</taxon>
        <taxon>Bacillales</taxon>
        <taxon>Paenibacillaceae</taxon>
        <taxon>Paenibacillus</taxon>
    </lineage>
</organism>
<keyword evidence="2" id="KW-1185">Reference proteome</keyword>
<dbReference type="EMBL" id="NMQW01000013">
    <property type="protein sequence ID" value="OXM86544.1"/>
    <property type="molecule type" value="Genomic_DNA"/>
</dbReference>
<protein>
    <submittedName>
        <fullName evidence="1">Uncharacterized protein</fullName>
    </submittedName>
</protein>
<name>A0A229UT27_9BACL</name>
<dbReference type="Proteomes" id="UP000215509">
    <property type="component" value="Unassembled WGS sequence"/>
</dbReference>